<evidence type="ECO:0000313" key="2">
    <source>
        <dbReference type="EMBL" id="MFC4291595.1"/>
    </source>
</evidence>
<accession>A0ABV8RGH8</accession>
<reference evidence="3" key="1">
    <citation type="journal article" date="2019" name="Int. J. Syst. Evol. Microbiol.">
        <title>The Global Catalogue of Microorganisms (GCM) 10K type strain sequencing project: providing services to taxonomists for standard genome sequencing and annotation.</title>
        <authorList>
            <consortium name="The Broad Institute Genomics Platform"/>
            <consortium name="The Broad Institute Genome Sequencing Center for Infectious Disease"/>
            <person name="Wu L."/>
            <person name="Ma J."/>
        </authorList>
    </citation>
    <scope>NUCLEOTIDE SEQUENCE [LARGE SCALE GENOMIC DNA]</scope>
    <source>
        <strain evidence="3">CECT 8531</strain>
    </source>
</reference>
<dbReference type="SUPFAM" id="SSF52540">
    <property type="entry name" value="P-loop containing nucleoside triphosphate hydrolases"/>
    <property type="match status" value="1"/>
</dbReference>
<proteinExistence type="predicted"/>
<organism evidence="2 3">
    <name type="scientific">Sphingorhabdus arenilitoris</name>
    <dbReference type="NCBI Taxonomy" id="1490041"/>
    <lineage>
        <taxon>Bacteria</taxon>
        <taxon>Pseudomonadati</taxon>
        <taxon>Pseudomonadota</taxon>
        <taxon>Alphaproteobacteria</taxon>
        <taxon>Sphingomonadales</taxon>
        <taxon>Sphingomonadaceae</taxon>
        <taxon>Sphingorhabdus</taxon>
    </lineage>
</organism>
<evidence type="ECO:0000259" key="1">
    <source>
        <dbReference type="Pfam" id="PF13521"/>
    </source>
</evidence>
<dbReference type="InterPro" id="IPR027417">
    <property type="entry name" value="P-loop_NTPase"/>
</dbReference>
<dbReference type="Pfam" id="PF13521">
    <property type="entry name" value="AAA_28"/>
    <property type="match status" value="1"/>
</dbReference>
<comment type="caution">
    <text evidence="2">The sequence shown here is derived from an EMBL/GenBank/DDBJ whole genome shotgun (WGS) entry which is preliminary data.</text>
</comment>
<dbReference type="EMBL" id="JBHSDH010000013">
    <property type="protein sequence ID" value="MFC4291595.1"/>
    <property type="molecule type" value="Genomic_DNA"/>
</dbReference>
<sequence>MPPRRIVISGCSGGGKSSMIDALAERGFATVQEAGRMIVREEMAIGGGALPWLNPEAFALRLAEKAIAQFQDTENQVGHVFMDRSLIDPVAYLEQHNLAVPAELTKAIHTYRYHKSVFIVPPWSEIYVKDAQRPKSFDEALLEFAPLHAAYQKAGYSIIKLPKIPIDERVDYLLANISRVTPP</sequence>
<name>A0ABV8RGH8_9SPHN</name>
<feature type="domain" description="NadR/Ttd14 AAA" evidence="1">
    <location>
        <begin position="5"/>
        <end position="169"/>
    </location>
</feature>
<evidence type="ECO:0000313" key="3">
    <source>
        <dbReference type="Proteomes" id="UP001595887"/>
    </source>
</evidence>
<gene>
    <name evidence="2" type="ORF">ACFOWX_04110</name>
</gene>
<dbReference type="Proteomes" id="UP001595887">
    <property type="component" value="Unassembled WGS sequence"/>
</dbReference>
<keyword evidence="3" id="KW-1185">Reference proteome</keyword>
<dbReference type="Gene3D" id="3.40.50.300">
    <property type="entry name" value="P-loop containing nucleotide triphosphate hydrolases"/>
    <property type="match status" value="1"/>
</dbReference>
<dbReference type="RefSeq" id="WP_381421600.1">
    <property type="nucleotide sequence ID" value="NZ_JBHSDH010000013.1"/>
</dbReference>
<dbReference type="InterPro" id="IPR038727">
    <property type="entry name" value="NadR/Ttd14_AAA_dom"/>
</dbReference>
<protein>
    <submittedName>
        <fullName evidence="2">AAA family ATPase</fullName>
    </submittedName>
</protein>